<dbReference type="InterPro" id="IPR039528">
    <property type="entry name" value="DPM1-like"/>
</dbReference>
<comment type="caution">
    <text evidence="5">The sequence shown here is derived from an EMBL/GenBank/DDBJ whole genome shotgun (WGS) entry which is preliminary data.</text>
</comment>
<evidence type="ECO:0000256" key="3">
    <source>
        <dbReference type="ARBA" id="ARBA00022679"/>
    </source>
</evidence>
<accession>A0A1F7X4G9</accession>
<dbReference type="Pfam" id="PF00535">
    <property type="entry name" value="Glycos_transf_2"/>
    <property type="match status" value="1"/>
</dbReference>
<dbReference type="Gene3D" id="3.90.550.10">
    <property type="entry name" value="Spore Coat Polysaccharide Biosynthesis Protein SpsA, Chain A"/>
    <property type="match status" value="1"/>
</dbReference>
<dbReference type="PANTHER" id="PTHR43398">
    <property type="entry name" value="DOLICHOL-PHOSPHATE MANNOSYLTRANSFERASE SUBUNIT 1"/>
    <property type="match status" value="1"/>
</dbReference>
<evidence type="ECO:0000259" key="4">
    <source>
        <dbReference type="Pfam" id="PF00535"/>
    </source>
</evidence>
<dbReference type="Proteomes" id="UP000176778">
    <property type="component" value="Unassembled WGS sequence"/>
</dbReference>
<dbReference type="GO" id="GO:0006506">
    <property type="term" value="P:GPI anchor biosynthetic process"/>
    <property type="evidence" value="ECO:0007669"/>
    <property type="project" value="TreeGrafter"/>
</dbReference>
<name>A0A1F7X4G9_9BACT</name>
<comment type="similarity">
    <text evidence="1">Belongs to the glycosyltransferase 2 family.</text>
</comment>
<dbReference type="GO" id="GO:0006488">
    <property type="term" value="P:dolichol-linked oligosaccharide biosynthetic process"/>
    <property type="evidence" value="ECO:0007669"/>
    <property type="project" value="TreeGrafter"/>
</dbReference>
<dbReference type="GO" id="GO:0016020">
    <property type="term" value="C:membrane"/>
    <property type="evidence" value="ECO:0007669"/>
    <property type="project" value="GOC"/>
</dbReference>
<dbReference type="PANTHER" id="PTHR43398:SF1">
    <property type="entry name" value="DOLICHOL-PHOSPHATE MANNOSYLTRANSFERASE SUBUNIT 1"/>
    <property type="match status" value="1"/>
</dbReference>
<evidence type="ECO:0000256" key="1">
    <source>
        <dbReference type="ARBA" id="ARBA00006739"/>
    </source>
</evidence>
<keyword evidence="3" id="KW-0808">Transferase</keyword>
<dbReference type="EMBL" id="MGFR01000002">
    <property type="protein sequence ID" value="OGM09907.1"/>
    <property type="molecule type" value="Genomic_DNA"/>
</dbReference>
<gene>
    <name evidence="5" type="ORF">A2Y68_00570</name>
</gene>
<keyword evidence="2" id="KW-0328">Glycosyltransferase</keyword>
<evidence type="ECO:0000313" key="5">
    <source>
        <dbReference type="EMBL" id="OGM09907.1"/>
    </source>
</evidence>
<proteinExistence type="inferred from homology"/>
<feature type="domain" description="Glycosyltransferase 2-like" evidence="4">
    <location>
        <begin position="10"/>
        <end position="168"/>
    </location>
</feature>
<sequence length="242" mass="28082">MKKAKKVKVSVVIPTLNEKENASRLVSKLLQIGKANPMDLEVVVVDDDSQDKTGEFIRNKFRGKKVRVFIRRKSRGLGTAILHGIKRTTGDIIVGMDADFNHDPNLLPRLVRNLKNSELAVASRLAKGGGMEDWVRIFPTYVFNSFLYWVLRFPTMDNMSGYYAIRREHLFSLPLKQMYVGYGEYHLRLVYLAKKKGMRIAEIPYYSPKRKYGESKSRLVNMFFKYLSVSFNLFLEREIKND</sequence>
<dbReference type="STRING" id="1802479.A2Y68_00570"/>
<protein>
    <recommendedName>
        <fullName evidence="4">Glycosyltransferase 2-like domain-containing protein</fullName>
    </recommendedName>
</protein>
<reference evidence="5 6" key="1">
    <citation type="journal article" date="2016" name="Nat. Commun.">
        <title>Thousands of microbial genomes shed light on interconnected biogeochemical processes in an aquifer system.</title>
        <authorList>
            <person name="Anantharaman K."/>
            <person name="Brown C.T."/>
            <person name="Hug L.A."/>
            <person name="Sharon I."/>
            <person name="Castelle C.J."/>
            <person name="Probst A.J."/>
            <person name="Thomas B.C."/>
            <person name="Singh A."/>
            <person name="Wilkins M.J."/>
            <person name="Karaoz U."/>
            <person name="Brodie E.L."/>
            <person name="Williams K.H."/>
            <person name="Hubbard S.S."/>
            <person name="Banfield J.F."/>
        </authorList>
    </citation>
    <scope>NUCLEOTIDE SEQUENCE [LARGE SCALE GENOMIC DNA]</scope>
</reference>
<dbReference type="GO" id="GO:0035269">
    <property type="term" value="P:protein O-linked glycosylation via mannose"/>
    <property type="evidence" value="ECO:0007669"/>
    <property type="project" value="TreeGrafter"/>
</dbReference>
<dbReference type="InterPro" id="IPR029044">
    <property type="entry name" value="Nucleotide-diphossugar_trans"/>
</dbReference>
<dbReference type="InterPro" id="IPR001173">
    <property type="entry name" value="Glyco_trans_2-like"/>
</dbReference>
<organism evidence="5 6">
    <name type="scientific">Candidatus Woesebacteria bacterium RBG_13_46_13</name>
    <dbReference type="NCBI Taxonomy" id="1802479"/>
    <lineage>
        <taxon>Bacteria</taxon>
        <taxon>Candidatus Woeseibacteriota</taxon>
    </lineage>
</organism>
<evidence type="ECO:0000256" key="2">
    <source>
        <dbReference type="ARBA" id="ARBA00022676"/>
    </source>
</evidence>
<dbReference type="GO" id="GO:0004582">
    <property type="term" value="F:dolichyl-phosphate beta-D-mannosyltransferase activity"/>
    <property type="evidence" value="ECO:0007669"/>
    <property type="project" value="InterPro"/>
</dbReference>
<dbReference type="SUPFAM" id="SSF53448">
    <property type="entry name" value="Nucleotide-diphospho-sugar transferases"/>
    <property type="match status" value="1"/>
</dbReference>
<evidence type="ECO:0000313" key="6">
    <source>
        <dbReference type="Proteomes" id="UP000176778"/>
    </source>
</evidence>
<dbReference type="AlphaFoldDB" id="A0A1F7X4G9"/>